<keyword evidence="2" id="KW-1185">Reference proteome</keyword>
<accession>A0A916Q7Q7</accession>
<proteinExistence type="predicted"/>
<gene>
    <name evidence="1" type="ORF">ANBU17_22040</name>
</gene>
<organism evidence="1 2">
    <name type="scientific">Anaerostipes butyraticus</name>
    <dbReference type="NCBI Taxonomy" id="645466"/>
    <lineage>
        <taxon>Bacteria</taxon>
        <taxon>Bacillati</taxon>
        <taxon>Bacillota</taxon>
        <taxon>Clostridia</taxon>
        <taxon>Lachnospirales</taxon>
        <taxon>Lachnospiraceae</taxon>
        <taxon>Anaerostipes</taxon>
    </lineage>
</organism>
<dbReference type="AlphaFoldDB" id="A0A916Q7Q7"/>
<reference evidence="1" key="1">
    <citation type="submission" date="2020-06" db="EMBL/GenBank/DDBJ databases">
        <title>Characterization of fructooligosaccharide metabolism and fructooligosaccharide-degrading enzymes in human commensal butyrate producers.</title>
        <authorList>
            <person name="Tanno H."/>
            <person name="Fujii T."/>
            <person name="Hirano K."/>
            <person name="Maeno S."/>
            <person name="Tonozuka T."/>
            <person name="Sakamoto M."/>
            <person name="Ohkuma M."/>
            <person name="Tochio T."/>
            <person name="Endo A."/>
        </authorList>
    </citation>
    <scope>NUCLEOTIDE SEQUENCE</scope>
    <source>
        <strain evidence="1">JCM 17466</strain>
    </source>
</reference>
<name>A0A916Q7Q7_9FIRM</name>
<dbReference type="EMBL" id="BLYI01000047">
    <property type="protein sequence ID" value="GFO85857.1"/>
    <property type="molecule type" value="Genomic_DNA"/>
</dbReference>
<evidence type="ECO:0000313" key="1">
    <source>
        <dbReference type="EMBL" id="GFO85857.1"/>
    </source>
</evidence>
<comment type="caution">
    <text evidence="1">The sequence shown here is derived from an EMBL/GenBank/DDBJ whole genome shotgun (WGS) entry which is preliminary data.</text>
</comment>
<evidence type="ECO:0000313" key="2">
    <source>
        <dbReference type="Proteomes" id="UP000613208"/>
    </source>
</evidence>
<dbReference type="Proteomes" id="UP000613208">
    <property type="component" value="Unassembled WGS sequence"/>
</dbReference>
<sequence>MAYERIPAGIDNYIQDDIIQNPHLIYMGSFYHDKAMTQPDATANGHLELEDYGPKECVKENDKSPWGYHYHFKEYTNHS</sequence>
<protein>
    <submittedName>
        <fullName evidence="1">Uncharacterized protein</fullName>
    </submittedName>
</protein>